<dbReference type="CDD" id="cd17417">
    <property type="entry name" value="MFS_NPF5"/>
    <property type="match status" value="1"/>
</dbReference>
<organism evidence="9 10">
    <name type="scientific">Carnegiea gigantea</name>
    <dbReference type="NCBI Taxonomy" id="171969"/>
    <lineage>
        <taxon>Eukaryota</taxon>
        <taxon>Viridiplantae</taxon>
        <taxon>Streptophyta</taxon>
        <taxon>Embryophyta</taxon>
        <taxon>Tracheophyta</taxon>
        <taxon>Spermatophyta</taxon>
        <taxon>Magnoliopsida</taxon>
        <taxon>eudicotyledons</taxon>
        <taxon>Gunneridae</taxon>
        <taxon>Pentapetalae</taxon>
        <taxon>Caryophyllales</taxon>
        <taxon>Cactineae</taxon>
        <taxon>Cactaceae</taxon>
        <taxon>Cactoideae</taxon>
        <taxon>Echinocereeae</taxon>
        <taxon>Carnegiea</taxon>
    </lineage>
</organism>
<dbReference type="GO" id="GO:0042937">
    <property type="term" value="F:tripeptide transmembrane transporter activity"/>
    <property type="evidence" value="ECO:0007669"/>
    <property type="project" value="InterPro"/>
</dbReference>
<feature type="transmembrane region" description="Helical" evidence="8">
    <location>
        <begin position="118"/>
        <end position="143"/>
    </location>
</feature>
<dbReference type="InterPro" id="IPR036259">
    <property type="entry name" value="MFS_trans_sf"/>
</dbReference>
<feature type="transmembrane region" description="Helical" evidence="8">
    <location>
        <begin position="1353"/>
        <end position="1373"/>
    </location>
</feature>
<feature type="transmembrane region" description="Helical" evidence="8">
    <location>
        <begin position="228"/>
        <end position="248"/>
    </location>
</feature>
<evidence type="ECO:0000256" key="4">
    <source>
        <dbReference type="ARBA" id="ARBA00022553"/>
    </source>
</evidence>
<accession>A0A9Q1KEQ5</accession>
<feature type="transmembrane region" description="Helical" evidence="8">
    <location>
        <begin position="418"/>
        <end position="438"/>
    </location>
</feature>
<feature type="transmembrane region" description="Helical" evidence="8">
    <location>
        <begin position="887"/>
        <end position="908"/>
    </location>
</feature>
<evidence type="ECO:0000313" key="9">
    <source>
        <dbReference type="EMBL" id="KAJ8442856.1"/>
    </source>
</evidence>
<dbReference type="GO" id="GO:0009705">
    <property type="term" value="C:plant-type vacuole membrane"/>
    <property type="evidence" value="ECO:0007669"/>
    <property type="project" value="UniProtKB-ARBA"/>
</dbReference>
<evidence type="ECO:0000256" key="1">
    <source>
        <dbReference type="ARBA" id="ARBA00004141"/>
    </source>
</evidence>
<name>A0A9Q1KEQ5_9CARY</name>
<dbReference type="GO" id="GO:0071916">
    <property type="term" value="F:dipeptide transmembrane transporter activity"/>
    <property type="evidence" value="ECO:0007669"/>
    <property type="project" value="InterPro"/>
</dbReference>
<keyword evidence="4" id="KW-0597">Phosphoprotein</keyword>
<dbReference type="FunFam" id="1.20.1250.20:FF:000147">
    <property type="entry name" value="Protein NRT1/ PTR family 5.10"/>
    <property type="match status" value="3"/>
</dbReference>
<sequence length="1704" mass="186777">MATSNSDAITPLLPTGEETVAGAVDYKRRPAVRSKHGRNPNYGLGIVKVVEVAERFAYYGVASNLITFLTDKLGQSTAEAAVNANAWGGVALLLPILGGFIADYLLGKYSAILASSFLYILVSINLPTLLFHFLLSILCYHLSVVMTLREALELLLVRTFFVALYLVAVGEGGFKPCVQAFGADQFDGEDPEESKAKSSFFNWWYFGLTVGSTLGVAVSSYVQDNISWVIGFGILCIIMVIALVIFLCGTMTYRYIMKDEGQSPFKRISRVFAATRRNWHASDCSVLDEEEEAYLNPPPYGSRQSRFLNNTLLPPDNFEGDGQICSIEEVEGAKSVLRLVPIWATSLIFAIFVSQQGTFFVRQAATLDRSIGSSFVIPAASLQCFIFICIIVFIPIYDCAFVPIARVMTGKRAGITTLQRIGIGFFIYIICVIVAALIERKRLKAALEHGLIDLPNMTIPMSIWWLVPQYALSGIAESFTMIGLQEFFYDQMPDELRSVGLSLYLSIFGIGSLLSSLLVSVINKATSGGGRESWFSDNLNRGHLDYFYWLIGGLSVLGLALFIIFAKSCKYKEVTQLEFASMASHAITPLSPMGEEIVAGAVDYKRRPAVRSKHGRWRSACFIIASNLITFLTDKVGQLTAAAAVNVNAWAGAALLLPILGGFIADYLLGKYYAILASSFLYVLLCYHLSVVMTLREALELLLDVLAFFVALYLVAVGEGGFKPCVQAFGADQFDGEDAEESKAKSSFFNWLYFGLTVGSTLGVAVSSYVQDNFSWVIGFGILCIIMVIALVIFLCGTMTYRYIMKDEGQSPFKRNSNVFAATRRNWHASDCSVLDEEEETYLNPPSNGSRQSRFLDNALLPPDISEGKGQICSIDKVEEEKSVLRLVPIWATSLIFAIFIAQQGTFFTGQGATLDRLIGSSFVIPPASLQCFIFVCIIVFIPIYDCAFVPIARVMTGKPAGITALQRIGIGLFISIICVIVAALVERKRLKVALEHDLIDLPNETIPMSIWWLVPQYALSGIAESFTMIGLQEFFYDQMPDELRSVGLSLYLSIFGIGSLLSSLLVSVINKATSGGGRESWFSDNLNRGHLDYFYWLIGGLGVLGLALFIIFAKLYKYKKNTLDAIVVGSTSTHTPLLPMADSDTTVAGAVDYKRRPALRSKHGRWRSACFIIVVEMAERIAFYGTSSNLITFLTGKLGQSTAKAAANINAWNGVASLLPILGGVIADSFIGKYYTILASSLLYILGMGLLTLSAVLPSSGCVKNERGLQSAPDCSLRLQKIIFFFALYMVAAAQGGHKPCVQAFGADQFDGEDPEESKAKSSFFNWWYFGLCVGGLLGIAILSYVQDNLSWALGFGIPCIIMVVALVIFLCGTMTYRYVMKGNGQSPFKRIGRVFVAAAKNWRATDHSVIEDSEESHETRPLSGSQQFRFLNQALLTTGSSKGDGEICSIDDVEEAKSVLRLFPIWATNLVFAIVFSQQSTFFTKQGATLNRSIGSSFVVPPASLQSIIGISIVVVIPIYDRAFVPVARALTGRPAGITTLQRMGIGLFISIICMAVAAVIEKKRLNTALEHGLIDLPNVTIPMSICWLLPQYILFGIAEAFTMVGLQEFFYDQVPNELRSVGLSLYLSVFGVGSLLSSLLVSIVNKVTSGGGHESWLANNLNRAHLDYFYWLIAGLSVVGFTLFMFFANSYKYKNNGHVNL</sequence>
<evidence type="ECO:0000256" key="2">
    <source>
        <dbReference type="ARBA" id="ARBA00005982"/>
    </source>
</evidence>
<dbReference type="Pfam" id="PF00854">
    <property type="entry name" value="PTR2"/>
    <property type="match status" value="3"/>
</dbReference>
<feature type="transmembrane region" description="Helical" evidence="8">
    <location>
        <begin position="1235"/>
        <end position="1258"/>
    </location>
</feature>
<feature type="transmembrane region" description="Helical" evidence="8">
    <location>
        <begin position="546"/>
        <end position="566"/>
    </location>
</feature>
<feature type="transmembrane region" description="Helical" evidence="8">
    <location>
        <begin position="965"/>
        <end position="986"/>
    </location>
</feature>
<proteinExistence type="inferred from homology"/>
<keyword evidence="7 8" id="KW-0472">Membrane</keyword>
<dbReference type="Gene3D" id="1.20.1250.20">
    <property type="entry name" value="MFS general substrate transporter like domains"/>
    <property type="match status" value="3"/>
</dbReference>
<gene>
    <name evidence="9" type="ORF">Cgig2_022222</name>
</gene>
<dbReference type="InterPro" id="IPR018456">
    <property type="entry name" value="PTR2_symporter_CS"/>
</dbReference>
<feature type="transmembrane region" description="Helical" evidence="8">
    <location>
        <begin position="672"/>
        <end position="695"/>
    </location>
</feature>
<keyword evidence="10" id="KW-1185">Reference proteome</keyword>
<keyword evidence="6 8" id="KW-1133">Transmembrane helix</keyword>
<feature type="transmembrane region" description="Helical" evidence="8">
    <location>
        <begin position="1626"/>
        <end position="1651"/>
    </location>
</feature>
<feature type="transmembrane region" description="Helical" evidence="8">
    <location>
        <begin position="1543"/>
        <end position="1563"/>
    </location>
</feature>
<feature type="transmembrane region" description="Helical" evidence="8">
    <location>
        <begin position="615"/>
        <end position="633"/>
    </location>
</feature>
<feature type="transmembrane region" description="Helical" evidence="8">
    <location>
        <begin position="1328"/>
        <end position="1347"/>
    </location>
</feature>
<feature type="transmembrane region" description="Helical" evidence="8">
    <location>
        <begin position="1671"/>
        <end position="1691"/>
    </location>
</feature>
<comment type="caution">
    <text evidence="9">The sequence shown here is derived from an EMBL/GenBank/DDBJ whole genome shotgun (WGS) entry which is preliminary data.</text>
</comment>
<dbReference type="InterPro" id="IPR044739">
    <property type="entry name" value="NRT1/PTR"/>
</dbReference>
<feature type="transmembrane region" description="Helical" evidence="8">
    <location>
        <begin position="751"/>
        <end position="770"/>
    </location>
</feature>
<feature type="transmembrane region" description="Helical" evidence="8">
    <location>
        <begin position="1461"/>
        <end position="1480"/>
    </location>
</feature>
<feature type="transmembrane region" description="Helical" evidence="8">
    <location>
        <begin position="1206"/>
        <end position="1228"/>
    </location>
</feature>
<dbReference type="PROSITE" id="PS01022">
    <property type="entry name" value="PTR2_1"/>
    <property type="match status" value="1"/>
</dbReference>
<evidence type="ECO:0000313" key="10">
    <source>
        <dbReference type="Proteomes" id="UP001153076"/>
    </source>
</evidence>
<feature type="transmembrane region" description="Helical" evidence="8">
    <location>
        <begin position="701"/>
        <end position="718"/>
    </location>
</feature>
<feature type="transmembrane region" description="Helical" evidence="8">
    <location>
        <begin position="375"/>
        <end position="397"/>
    </location>
</feature>
<feature type="transmembrane region" description="Helical" evidence="8">
    <location>
        <begin position="501"/>
        <end position="526"/>
    </location>
</feature>
<feature type="transmembrane region" description="Helical" evidence="8">
    <location>
        <begin position="1094"/>
        <end position="1114"/>
    </location>
</feature>
<evidence type="ECO:0000256" key="6">
    <source>
        <dbReference type="ARBA" id="ARBA00022989"/>
    </source>
</evidence>
<keyword evidence="3" id="KW-0813">Transport</keyword>
<dbReference type="SUPFAM" id="SSF103473">
    <property type="entry name" value="MFS general substrate transporter"/>
    <property type="match status" value="3"/>
</dbReference>
<dbReference type="GO" id="GO:0080054">
    <property type="term" value="F:low-affinity nitrate transmembrane transporter activity"/>
    <property type="evidence" value="ECO:0007669"/>
    <property type="project" value="UniProtKB-ARBA"/>
</dbReference>
<feature type="transmembrane region" description="Helical" evidence="8">
    <location>
        <begin position="203"/>
        <end position="222"/>
    </location>
</feature>
<dbReference type="EMBL" id="JAKOGI010000132">
    <property type="protein sequence ID" value="KAJ8442856.1"/>
    <property type="molecule type" value="Genomic_DNA"/>
</dbReference>
<keyword evidence="5 8" id="KW-0812">Transmembrane</keyword>
<feature type="transmembrane region" description="Helical" evidence="8">
    <location>
        <begin position="928"/>
        <end position="953"/>
    </location>
</feature>
<evidence type="ECO:0000256" key="7">
    <source>
        <dbReference type="ARBA" id="ARBA00023136"/>
    </source>
</evidence>
<dbReference type="InterPro" id="IPR000109">
    <property type="entry name" value="POT_fam"/>
</dbReference>
<evidence type="ECO:0000256" key="3">
    <source>
        <dbReference type="ARBA" id="ARBA00022448"/>
    </source>
</evidence>
<comment type="subcellular location">
    <subcellularLocation>
        <location evidence="1">Membrane</location>
        <topology evidence="1">Multi-pass membrane protein</topology>
    </subcellularLocation>
</comment>
<feature type="transmembrane region" description="Helical" evidence="8">
    <location>
        <begin position="1049"/>
        <end position="1074"/>
    </location>
</feature>
<feature type="transmembrane region" description="Helical" evidence="8">
    <location>
        <begin position="776"/>
        <end position="796"/>
    </location>
</feature>
<evidence type="ECO:0000256" key="8">
    <source>
        <dbReference type="SAM" id="Phobius"/>
    </source>
</evidence>
<comment type="similarity">
    <text evidence="2">Belongs to the major facilitator superfamily. Proton-dependent oligopeptide transporter (POT/PTR) (TC 2.A.17) family.</text>
</comment>
<protein>
    <submittedName>
        <fullName evidence="9">Uncharacterized protein</fullName>
    </submittedName>
</protein>
<feature type="transmembrane region" description="Helical" evidence="8">
    <location>
        <begin position="639"/>
        <end position="660"/>
    </location>
</feature>
<dbReference type="PANTHER" id="PTHR11654">
    <property type="entry name" value="OLIGOPEPTIDE TRANSPORTER-RELATED"/>
    <property type="match status" value="1"/>
</dbReference>
<feature type="transmembrane region" description="Helical" evidence="8">
    <location>
        <begin position="1500"/>
        <end position="1522"/>
    </location>
</feature>
<feature type="transmembrane region" description="Helical" evidence="8">
    <location>
        <begin position="155"/>
        <end position="174"/>
    </location>
</feature>
<reference evidence="9" key="1">
    <citation type="submission" date="2022-04" db="EMBL/GenBank/DDBJ databases">
        <title>Carnegiea gigantea Genome sequencing and assembly v2.</title>
        <authorList>
            <person name="Copetti D."/>
            <person name="Sanderson M.J."/>
            <person name="Burquez A."/>
            <person name="Wojciechowski M.F."/>
        </authorList>
    </citation>
    <scope>NUCLEOTIDE SEQUENCE</scope>
    <source>
        <strain evidence="9">SGP5-SGP5p</strain>
        <tissue evidence="9">Aerial part</tissue>
    </source>
</reference>
<evidence type="ECO:0000256" key="5">
    <source>
        <dbReference type="ARBA" id="ARBA00022692"/>
    </source>
</evidence>
<feature type="transmembrane region" description="Helical" evidence="8">
    <location>
        <begin position="86"/>
        <end position="106"/>
    </location>
</feature>
<feature type="transmembrane region" description="Helical" evidence="8">
    <location>
        <begin position="336"/>
        <end position="355"/>
    </location>
</feature>
<dbReference type="Proteomes" id="UP001153076">
    <property type="component" value="Unassembled WGS sequence"/>
</dbReference>
<dbReference type="OrthoDB" id="8904098at2759"/>